<dbReference type="EMBL" id="FOCD01000001">
    <property type="protein sequence ID" value="SEM70197.1"/>
    <property type="molecule type" value="Genomic_DNA"/>
</dbReference>
<evidence type="ECO:0000256" key="7">
    <source>
        <dbReference type="ARBA" id="ARBA00023288"/>
    </source>
</evidence>
<gene>
    <name evidence="11" type="ORF">SAMN04489762_0798</name>
</gene>
<evidence type="ECO:0000256" key="4">
    <source>
        <dbReference type="ARBA" id="ARBA00022729"/>
    </source>
</evidence>
<dbReference type="PANTHER" id="PTHR35789:SF1">
    <property type="entry name" value="SPORE GERMINATION PROTEIN B3"/>
    <property type="match status" value="1"/>
</dbReference>
<dbReference type="InterPro" id="IPR008844">
    <property type="entry name" value="Spore_GerAC-like"/>
</dbReference>
<keyword evidence="5" id="KW-0472">Membrane</keyword>
<accession>A0AAX2ECF1</accession>
<protein>
    <submittedName>
        <fullName evidence="11">Spore germination protein</fullName>
    </submittedName>
</protein>
<dbReference type="GO" id="GO:0016020">
    <property type="term" value="C:membrane"/>
    <property type="evidence" value="ECO:0007669"/>
    <property type="project" value="UniProtKB-SubCell"/>
</dbReference>
<keyword evidence="4 8" id="KW-0732">Signal</keyword>
<keyword evidence="6" id="KW-0564">Palmitate</keyword>
<dbReference type="Pfam" id="PF05504">
    <property type="entry name" value="Spore_GerAC"/>
    <property type="match status" value="1"/>
</dbReference>
<keyword evidence="3" id="KW-0309">Germination</keyword>
<dbReference type="Proteomes" id="UP000199735">
    <property type="component" value="Unassembled WGS sequence"/>
</dbReference>
<evidence type="ECO:0000313" key="11">
    <source>
        <dbReference type="EMBL" id="SEM70197.1"/>
    </source>
</evidence>
<comment type="similarity">
    <text evidence="2">Belongs to the GerABKC lipoprotein family.</text>
</comment>
<dbReference type="InterPro" id="IPR057336">
    <property type="entry name" value="GerAC_N"/>
</dbReference>
<dbReference type="Pfam" id="PF25198">
    <property type="entry name" value="Spore_GerAC_N"/>
    <property type="match status" value="1"/>
</dbReference>
<keyword evidence="7" id="KW-0449">Lipoprotein</keyword>
<name>A0AAX2ECF1_9BACI</name>
<evidence type="ECO:0000259" key="9">
    <source>
        <dbReference type="Pfam" id="PF05504"/>
    </source>
</evidence>
<dbReference type="AlphaFoldDB" id="A0AAX2ECF1"/>
<evidence type="ECO:0000313" key="12">
    <source>
        <dbReference type="Proteomes" id="UP000199735"/>
    </source>
</evidence>
<feature type="chain" id="PRO_5043477744" evidence="8">
    <location>
        <begin position="21"/>
        <end position="375"/>
    </location>
</feature>
<feature type="domain" description="Spore germination protein N-terminal" evidence="10">
    <location>
        <begin position="20"/>
        <end position="195"/>
    </location>
</feature>
<evidence type="ECO:0000256" key="3">
    <source>
        <dbReference type="ARBA" id="ARBA00022544"/>
    </source>
</evidence>
<dbReference type="InterPro" id="IPR038501">
    <property type="entry name" value="Spore_GerAC_C_sf"/>
</dbReference>
<evidence type="ECO:0000256" key="5">
    <source>
        <dbReference type="ARBA" id="ARBA00023136"/>
    </source>
</evidence>
<evidence type="ECO:0000256" key="8">
    <source>
        <dbReference type="SAM" id="SignalP"/>
    </source>
</evidence>
<comment type="subcellular location">
    <subcellularLocation>
        <location evidence="1">Membrane</location>
        <topology evidence="1">Lipid-anchor</topology>
    </subcellularLocation>
</comment>
<evidence type="ECO:0000256" key="6">
    <source>
        <dbReference type="ARBA" id="ARBA00023139"/>
    </source>
</evidence>
<evidence type="ECO:0000256" key="2">
    <source>
        <dbReference type="ARBA" id="ARBA00007886"/>
    </source>
</evidence>
<dbReference type="PANTHER" id="PTHR35789">
    <property type="entry name" value="SPORE GERMINATION PROTEIN B3"/>
    <property type="match status" value="1"/>
</dbReference>
<dbReference type="InterPro" id="IPR046953">
    <property type="entry name" value="Spore_GerAC-like_C"/>
</dbReference>
<reference evidence="11 12" key="1">
    <citation type="submission" date="2016-10" db="EMBL/GenBank/DDBJ databases">
        <authorList>
            <person name="Varghese N."/>
            <person name="Submissions S."/>
        </authorList>
    </citation>
    <scope>NUCLEOTIDE SEQUENCE [LARGE SCALE GENOMIC DNA]</scope>
    <source>
        <strain evidence="11 12">DSM 21619</strain>
    </source>
</reference>
<organism evidence="11 12">
    <name type="scientific">Terribacillus saccharophilus</name>
    <dbReference type="NCBI Taxonomy" id="361277"/>
    <lineage>
        <taxon>Bacteria</taxon>
        <taxon>Bacillati</taxon>
        <taxon>Bacillota</taxon>
        <taxon>Bacilli</taxon>
        <taxon>Bacillales</taxon>
        <taxon>Bacillaceae</taxon>
        <taxon>Terribacillus</taxon>
    </lineage>
</organism>
<feature type="domain" description="Spore germination GerAC-like C-terminal" evidence="9">
    <location>
        <begin position="205"/>
        <end position="371"/>
    </location>
</feature>
<dbReference type="NCBIfam" id="TIGR02887">
    <property type="entry name" value="spore_ger_x_C"/>
    <property type="match status" value="1"/>
</dbReference>
<proteinExistence type="inferred from homology"/>
<feature type="signal peptide" evidence="8">
    <location>
        <begin position="1"/>
        <end position="20"/>
    </location>
</feature>
<dbReference type="PROSITE" id="PS51257">
    <property type="entry name" value="PROKAR_LIPOPROTEIN"/>
    <property type="match status" value="1"/>
</dbReference>
<dbReference type="GO" id="GO:0009847">
    <property type="term" value="P:spore germination"/>
    <property type="evidence" value="ECO:0007669"/>
    <property type="project" value="InterPro"/>
</dbReference>
<evidence type="ECO:0000259" key="10">
    <source>
        <dbReference type="Pfam" id="PF25198"/>
    </source>
</evidence>
<evidence type="ECO:0000256" key="1">
    <source>
        <dbReference type="ARBA" id="ARBA00004635"/>
    </source>
</evidence>
<comment type="caution">
    <text evidence="11">The sequence shown here is derived from an EMBL/GenBank/DDBJ whole genome shotgun (WGS) entry which is preliminary data.</text>
</comment>
<sequence>MKRKLGVCLFALLLLCGCWDSSDIEDMSFVIGFGIDSSESEQSPIKHTTQIAATKKKGEQGAAPQGRMYQDFTLEGRSIQDILRALSLQLPYPVYTDHLESIIINQEIASKYDLSILLDQMLRDNVTRLSPLVVISNQQASDILNTNIDGEIPSSYISSIFENETSTLKIIPGVRLGKLAANLQSQKSFVLPNVKKLKDTVMVDGAGVVKGKERKLVGFLTIKEVEGVNWLSGKGEAGLLEFKDERDNTIVYEVQNYKTKVKPKYQNGNLTFHVQIEAQGWITEDWSKSAHNMSEHYVKDLERLAEEEINKLVTGVLDKLQQDYKTDVVNFSDSFRIAYPKDYKAMKKNWDDYFSKADVSYHAKVKIINTGDIVK</sequence>
<dbReference type="Gene3D" id="3.30.300.210">
    <property type="entry name" value="Nutrient germinant receptor protein C, domain 3"/>
    <property type="match status" value="1"/>
</dbReference>